<dbReference type="Gene3D" id="3.10.50.10">
    <property type="match status" value="1"/>
</dbReference>
<dbReference type="InterPro" id="IPR029070">
    <property type="entry name" value="Chitinase_insertion_sf"/>
</dbReference>
<keyword evidence="4" id="KW-1185">Reference proteome</keyword>
<dbReference type="PANTHER" id="PTHR46066:SF2">
    <property type="entry name" value="CHITINASE DOMAIN-CONTAINING PROTEIN 1"/>
    <property type="match status" value="1"/>
</dbReference>
<dbReference type="SMART" id="SM00636">
    <property type="entry name" value="Glyco_18"/>
    <property type="match status" value="1"/>
</dbReference>
<comment type="caution">
    <text evidence="3">The sequence shown here is derived from an EMBL/GenBank/DDBJ whole genome shotgun (WGS) entry which is preliminary data.</text>
</comment>
<dbReference type="EMBL" id="JACHFR010000002">
    <property type="protein sequence ID" value="MBB5218896.1"/>
    <property type="molecule type" value="Genomic_DNA"/>
</dbReference>
<dbReference type="Gene3D" id="3.20.20.80">
    <property type="entry name" value="Glycosidases"/>
    <property type="match status" value="1"/>
</dbReference>
<evidence type="ECO:0000313" key="3">
    <source>
        <dbReference type="EMBL" id="MBB5218896.1"/>
    </source>
</evidence>
<dbReference type="Pfam" id="PF00704">
    <property type="entry name" value="Glyco_hydro_18"/>
    <property type="match status" value="1"/>
</dbReference>
<evidence type="ECO:0000259" key="2">
    <source>
        <dbReference type="PROSITE" id="PS51910"/>
    </source>
</evidence>
<name>A0A840SG58_9SPIR</name>
<dbReference type="RefSeq" id="WP_184652336.1">
    <property type="nucleotide sequence ID" value="NZ_JACHFR010000002.1"/>
</dbReference>
<dbReference type="SUPFAM" id="SSF51445">
    <property type="entry name" value="(Trans)glycosidases"/>
    <property type="match status" value="1"/>
</dbReference>
<dbReference type="PROSITE" id="PS51910">
    <property type="entry name" value="GH18_2"/>
    <property type="match status" value="1"/>
</dbReference>
<protein>
    <submittedName>
        <fullName evidence="3">Spore germination protein YaaH</fullName>
    </submittedName>
</protein>
<evidence type="ECO:0000256" key="1">
    <source>
        <dbReference type="SAM" id="SignalP"/>
    </source>
</evidence>
<dbReference type="Proteomes" id="UP000578697">
    <property type="component" value="Unassembled WGS sequence"/>
</dbReference>
<dbReference type="AlphaFoldDB" id="A0A840SG58"/>
<reference evidence="3 4" key="1">
    <citation type="submission" date="2020-08" db="EMBL/GenBank/DDBJ databases">
        <title>Genomic Encyclopedia of Type Strains, Phase IV (KMG-IV): sequencing the most valuable type-strain genomes for metagenomic binning, comparative biology and taxonomic classification.</title>
        <authorList>
            <person name="Goeker M."/>
        </authorList>
    </citation>
    <scope>NUCLEOTIDE SEQUENCE [LARGE SCALE GENOMIC DNA]</scope>
    <source>
        <strain evidence="3 4">DSM 103679</strain>
    </source>
</reference>
<feature type="chain" id="PRO_5032465074" evidence="1">
    <location>
        <begin position="27"/>
        <end position="323"/>
    </location>
</feature>
<sequence length="323" mass="37475">MNKIRRLVSLLTFVSVFLPLVSQESAVENRHFEEIWAYYLPGNSDSFNPEKMPVTDLCFFSGDVNCYGEISYFPSADILPDYKGRRHLVITCEGRSLSHFVVDPDYGVSKKLIKSIVKASVNFDGVQIDFENIPQRDAQNFLKFLKDLKKSLGKKKMFSVCVPARNKKLTEDVYDYASIEPYADRIFIMAYDQHWSTSVPGAIAEIPWANKIAEYAKSILPAEKIIMGMPFYGRTWVNENYAKAWLFSGIKRIQRENKVDKVDRDANGIPHFKFKTTITVTGWYDDDVSLRARMDSFKKLEVKKIGFWRIGQEDTDFWKYFFE</sequence>
<dbReference type="InterPro" id="IPR001223">
    <property type="entry name" value="Glyco_hydro18_cat"/>
</dbReference>
<keyword evidence="1" id="KW-0732">Signal</keyword>
<accession>A0A840SG58</accession>
<feature type="signal peptide" evidence="1">
    <location>
        <begin position="1"/>
        <end position="26"/>
    </location>
</feature>
<evidence type="ECO:0000313" key="4">
    <source>
        <dbReference type="Proteomes" id="UP000578697"/>
    </source>
</evidence>
<dbReference type="InterPro" id="IPR017853">
    <property type="entry name" value="GH"/>
</dbReference>
<gene>
    <name evidence="3" type="ORF">HNP77_001265</name>
</gene>
<dbReference type="GO" id="GO:0008061">
    <property type="term" value="F:chitin binding"/>
    <property type="evidence" value="ECO:0007669"/>
    <property type="project" value="InterPro"/>
</dbReference>
<organism evidence="3 4">
    <name type="scientific">Treponema rectale</name>
    <dbReference type="NCBI Taxonomy" id="744512"/>
    <lineage>
        <taxon>Bacteria</taxon>
        <taxon>Pseudomonadati</taxon>
        <taxon>Spirochaetota</taxon>
        <taxon>Spirochaetia</taxon>
        <taxon>Spirochaetales</taxon>
        <taxon>Treponemataceae</taxon>
        <taxon>Treponema</taxon>
    </lineage>
</organism>
<feature type="domain" description="GH18" evidence="2">
    <location>
        <begin position="122"/>
        <end position="323"/>
    </location>
</feature>
<dbReference type="InterPro" id="IPR011583">
    <property type="entry name" value="Chitinase_II/V-like_cat"/>
</dbReference>
<dbReference type="GO" id="GO:0005975">
    <property type="term" value="P:carbohydrate metabolic process"/>
    <property type="evidence" value="ECO:0007669"/>
    <property type="project" value="InterPro"/>
</dbReference>
<proteinExistence type="predicted"/>
<dbReference type="PANTHER" id="PTHR46066">
    <property type="entry name" value="CHITINASE DOMAIN-CONTAINING PROTEIN 1 FAMILY MEMBER"/>
    <property type="match status" value="1"/>
</dbReference>